<evidence type="ECO:0000313" key="3">
    <source>
        <dbReference type="Proteomes" id="UP000041254"/>
    </source>
</evidence>
<dbReference type="VEuPathDB" id="CryptoDB:Vbra_15036"/>
<reference evidence="2 3" key="1">
    <citation type="submission" date="2014-11" db="EMBL/GenBank/DDBJ databases">
        <authorList>
            <person name="Zhu J."/>
            <person name="Qi W."/>
            <person name="Song R."/>
        </authorList>
    </citation>
    <scope>NUCLEOTIDE SEQUENCE [LARGE SCALE GENOMIC DNA]</scope>
</reference>
<feature type="region of interest" description="Disordered" evidence="1">
    <location>
        <begin position="320"/>
        <end position="432"/>
    </location>
</feature>
<dbReference type="EMBL" id="CDMY01000405">
    <property type="protein sequence ID" value="CEM10800.1"/>
    <property type="molecule type" value="Genomic_DNA"/>
</dbReference>
<accession>A0A0G4FD83</accession>
<keyword evidence="3" id="KW-1185">Reference proteome</keyword>
<gene>
    <name evidence="2" type="ORF">Vbra_15036</name>
</gene>
<feature type="compositionally biased region" description="Low complexity" evidence="1">
    <location>
        <begin position="342"/>
        <end position="356"/>
    </location>
</feature>
<evidence type="ECO:0000313" key="2">
    <source>
        <dbReference type="EMBL" id="CEM10800.1"/>
    </source>
</evidence>
<proteinExistence type="predicted"/>
<organism evidence="2 3">
    <name type="scientific">Vitrella brassicaformis (strain CCMP3155)</name>
    <dbReference type="NCBI Taxonomy" id="1169540"/>
    <lineage>
        <taxon>Eukaryota</taxon>
        <taxon>Sar</taxon>
        <taxon>Alveolata</taxon>
        <taxon>Colpodellida</taxon>
        <taxon>Vitrellaceae</taxon>
        <taxon>Vitrella</taxon>
    </lineage>
</organism>
<name>A0A0G4FD83_VITBC</name>
<dbReference type="AlphaFoldDB" id="A0A0G4FD83"/>
<evidence type="ECO:0008006" key="4">
    <source>
        <dbReference type="Google" id="ProtNLM"/>
    </source>
</evidence>
<evidence type="ECO:0000256" key="1">
    <source>
        <dbReference type="SAM" id="MobiDB-lite"/>
    </source>
</evidence>
<protein>
    <recommendedName>
        <fullName evidence="4">F-box domain-containing protein</fullName>
    </recommendedName>
</protein>
<sequence>MYSEMYTVRADSCGGVSENGLVCLPGLKGLTREARLEALRAITTGPFLPKVDADGYIRSDFWVDLSPDGTDSTTSGGDAAGENIRPIDSDTVELLTKFLHADWRRLAQRLIDLHTGTLQSVLQRDWEAHCAERWASMTADERKRLGVEKNPQEIWLKSRRGISRAVRIGWIPVTSIFYALPHRVVEEAAQRHCPIPMEELVLAYLPKGQYSSLALVCRAFDSAVRQPNLFADPLFLLSPTHSLSENTTILEKMARLPDDGVGFLAFGEVCARFQLPRFGRSLTPAFYTLWSNLPATHIIKKDARLKKLILIHAPRITIKIKTPQQQNQNQPPPAIPAPPNAAAPAAAAAAAGGAVPALPPPPVPGVAQDDDDDEGVGPGGCLRRSTSADRMPRAGRRGGSTAAGTQETGGALSRLSGMLRRYIGRYRTTDDL</sequence>
<feature type="compositionally biased region" description="Pro residues" evidence="1">
    <location>
        <begin position="330"/>
        <end position="341"/>
    </location>
</feature>
<dbReference type="InParanoid" id="A0A0G4FD83"/>
<dbReference type="Proteomes" id="UP000041254">
    <property type="component" value="Unassembled WGS sequence"/>
</dbReference>